<accession>A0A7L0FQC7</accession>
<dbReference type="InterPro" id="IPR032675">
    <property type="entry name" value="LRR_dom_sf"/>
</dbReference>
<keyword evidence="3" id="KW-0963">Cytoplasm</keyword>
<evidence type="ECO:0000256" key="14">
    <source>
        <dbReference type="ARBA" id="ARBA00071255"/>
    </source>
</evidence>
<evidence type="ECO:0000313" key="19">
    <source>
        <dbReference type="Proteomes" id="UP000526942"/>
    </source>
</evidence>
<dbReference type="Pfam" id="PF12937">
    <property type="entry name" value="F-box-like"/>
    <property type="match status" value="1"/>
</dbReference>
<feature type="non-terminal residue" evidence="18">
    <location>
        <position position="751"/>
    </location>
</feature>
<keyword evidence="4" id="KW-0433">Leucine-rich repeat</keyword>
<dbReference type="PROSITE" id="PS50181">
    <property type="entry name" value="FBOX"/>
    <property type="match status" value="1"/>
</dbReference>
<dbReference type="SMART" id="SM00367">
    <property type="entry name" value="LRR_CC"/>
    <property type="match status" value="14"/>
</dbReference>
<dbReference type="OrthoDB" id="61560at2759"/>
<evidence type="ECO:0000256" key="3">
    <source>
        <dbReference type="ARBA" id="ARBA00022490"/>
    </source>
</evidence>
<comment type="subcellular location">
    <subcellularLocation>
        <location evidence="2">Cytoplasm</location>
        <location evidence="2">Cytoskeleton</location>
        <location evidence="2">Flagellum axoneme</location>
    </subcellularLocation>
    <subcellularLocation>
        <location evidence="1">Cytoplasm</location>
        <location evidence="1">Cytoskeleton</location>
        <location evidence="1">Microtubule organizing center</location>
        <location evidence="1">Centrosome</location>
    </subcellularLocation>
</comment>
<dbReference type="FunFam" id="3.80.10.10:FF:000134">
    <property type="entry name" value="F-box and leucine rich repeat protein 13"/>
    <property type="match status" value="1"/>
</dbReference>
<evidence type="ECO:0000256" key="5">
    <source>
        <dbReference type="ARBA" id="ARBA00022737"/>
    </source>
</evidence>
<evidence type="ECO:0000256" key="13">
    <source>
        <dbReference type="ARBA" id="ARBA00061870"/>
    </source>
</evidence>
<keyword evidence="9" id="KW-0206">Cytoskeleton</keyword>
<reference evidence="18 19" key="1">
    <citation type="submission" date="2019-09" db="EMBL/GenBank/DDBJ databases">
        <title>Bird 10,000 Genomes (B10K) Project - Family phase.</title>
        <authorList>
            <person name="Zhang G."/>
        </authorList>
    </citation>
    <scope>NUCLEOTIDE SEQUENCE [LARGE SCALE GENOMIC DNA]</scope>
    <source>
        <strain evidence="18">B10K-DU-011-20</strain>
        <tissue evidence="18">Muscle</tissue>
    </source>
</reference>
<dbReference type="GO" id="GO:0005813">
    <property type="term" value="C:centrosome"/>
    <property type="evidence" value="ECO:0007669"/>
    <property type="project" value="UniProtKB-SubCell"/>
</dbReference>
<evidence type="ECO:0000256" key="4">
    <source>
        <dbReference type="ARBA" id="ARBA00022614"/>
    </source>
</evidence>
<comment type="subunit">
    <text evidence="13">Component of the nexin-dynein regulatory complex (N-DRC). Directly interacts with SKP1 and CUL1. Interacts with TCTE1/DRC5.</text>
</comment>
<dbReference type="SUPFAM" id="SSF52047">
    <property type="entry name" value="RNI-like"/>
    <property type="match status" value="2"/>
</dbReference>
<feature type="non-terminal residue" evidence="18">
    <location>
        <position position="1"/>
    </location>
</feature>
<dbReference type="FunFam" id="3.80.10.10:FF:000266">
    <property type="entry name" value="F-box and leucine rich repeat protein 13"/>
    <property type="match status" value="1"/>
</dbReference>
<evidence type="ECO:0000256" key="15">
    <source>
        <dbReference type="ARBA" id="ARBA00081702"/>
    </source>
</evidence>
<protein>
    <recommendedName>
        <fullName evidence="14">F-box and leucine-rich repeat protein 13</fullName>
    </recommendedName>
    <alternativeName>
        <fullName evidence="15">Dynein regulatory complex subunit 6</fullName>
    </alternativeName>
    <alternativeName>
        <fullName evidence="16">F-box/LRR-repeat protein 13</fullName>
    </alternativeName>
</protein>
<dbReference type="InterPro" id="IPR006553">
    <property type="entry name" value="Leu-rich_rpt_Cys-con_subtyp"/>
</dbReference>
<keyword evidence="5" id="KW-0677">Repeat</keyword>
<keyword evidence="6" id="KW-0833">Ubl conjugation pathway</keyword>
<dbReference type="AlphaFoldDB" id="A0A7L0FQC7"/>
<evidence type="ECO:0000256" key="9">
    <source>
        <dbReference type="ARBA" id="ARBA00023212"/>
    </source>
</evidence>
<name>A0A7L0FQC7_CORCN</name>
<dbReference type="Pfam" id="PF13516">
    <property type="entry name" value="LRR_6"/>
    <property type="match status" value="1"/>
</dbReference>
<evidence type="ECO:0000259" key="17">
    <source>
        <dbReference type="PROSITE" id="PS50181"/>
    </source>
</evidence>
<evidence type="ECO:0000256" key="6">
    <source>
        <dbReference type="ARBA" id="ARBA00022786"/>
    </source>
</evidence>
<evidence type="ECO:0000256" key="11">
    <source>
        <dbReference type="ARBA" id="ARBA00058421"/>
    </source>
</evidence>
<dbReference type="SMART" id="SM00256">
    <property type="entry name" value="FBOX"/>
    <property type="match status" value="1"/>
</dbReference>
<keyword evidence="7" id="KW-0282">Flagellum</keyword>
<dbReference type="InterPro" id="IPR057207">
    <property type="entry name" value="FBXL15_LRR"/>
</dbReference>
<dbReference type="GO" id="GO:0019005">
    <property type="term" value="C:SCF ubiquitin ligase complex"/>
    <property type="evidence" value="ECO:0007669"/>
    <property type="project" value="TreeGrafter"/>
</dbReference>
<sequence>QVLLCGVIVTRPEDPLTFLEEKLREIMEEGLDAILWSTCIDLSLHPKLKRISETYLHTVFGLDGEQLMLKELCAKAWDFYSRNVMKLYFGEWIKYSLLRKNKRNETKQKVDLAVVHYNVQILRVTVRKWSTWVQVHKEKVALAGKRLQQIFKKIYLNAVVKAWRAETLSSLETKAYFESLAKESEKDWFGTNYLTVGHETSHLPEKALLQIFRYVNLVDLARCAQVSQTWMQLTQNSSLWSDINFSSVKHKLQDQTVVNILQKWHPYVLHLNFRGCYSLQCTSFKTISECKNLQDLNLSECQGLNDESMRLISEGCRALLYLNLSYTDITNGTLRVLSSSFSNLQYLSLAHCRKFTDKGLLYLGSRKGCHKLVYLDLSGCIQISVDGFRNIASGCSGIQDLLINEMPTLTDRCIQVLVEKCRQITSVVFLDSPHLSDSTFKALAECKLVKVSVEGNNQITDLSFKLMSKCCPYLRHIHMVDCQKITDAGLEMISPLKHILVLNVADCIRIGDEGVRTFVQGSSGAKLRELNLTNCIQITDASVTEIAQRCPELAYLSLHHCENVTDAGIQALGNMLSLISIDISGTSISDMSLRVLGHYGKIKELSVSECKNISDIGIQEFCKGTKYLEYCHISCCPQLTEEAVTAMALHCHRLTSVNMAGCPRMTDTCIQYLAAACHYLHFLDVSGCIHLTDKALKYLWKGCKQLQILKMLYCRNITKQAVLKYTATLEKQEHNDADPPSWLGYDRDGNI</sequence>
<keyword evidence="10" id="KW-0966">Cell projection</keyword>
<gene>
    <name evidence="18" type="primary">Fbxl13</name>
    <name evidence="18" type="ORF">CORCON_R13006</name>
</gene>
<evidence type="ECO:0000313" key="18">
    <source>
        <dbReference type="EMBL" id="NXJ96602.1"/>
    </source>
</evidence>
<keyword evidence="8" id="KW-0969">Cilium</keyword>
<evidence type="ECO:0000256" key="12">
    <source>
        <dbReference type="ARBA" id="ARBA00061246"/>
    </source>
</evidence>
<dbReference type="InterPro" id="IPR001611">
    <property type="entry name" value="Leu-rich_rpt"/>
</dbReference>
<evidence type="ECO:0000256" key="2">
    <source>
        <dbReference type="ARBA" id="ARBA00004611"/>
    </source>
</evidence>
<organism evidence="18 19">
    <name type="scientific">Corythaixoides concolor</name>
    <name type="common">Grey go-away-bird</name>
    <dbReference type="NCBI Taxonomy" id="103956"/>
    <lineage>
        <taxon>Eukaryota</taxon>
        <taxon>Metazoa</taxon>
        <taxon>Chordata</taxon>
        <taxon>Craniata</taxon>
        <taxon>Vertebrata</taxon>
        <taxon>Euteleostomi</taxon>
        <taxon>Archelosauria</taxon>
        <taxon>Archosauria</taxon>
        <taxon>Dinosauria</taxon>
        <taxon>Saurischia</taxon>
        <taxon>Theropoda</taxon>
        <taxon>Coelurosauria</taxon>
        <taxon>Aves</taxon>
        <taxon>Neognathae</taxon>
        <taxon>Neoaves</taxon>
        <taxon>Otidimorphae</taxon>
        <taxon>Musophagiformes</taxon>
        <taxon>Musophagidae</taxon>
        <taxon>Corythaixoides</taxon>
    </lineage>
</organism>
<feature type="domain" description="F-box" evidence="17">
    <location>
        <begin position="197"/>
        <end position="243"/>
    </location>
</feature>
<comment type="function">
    <text evidence="11">Substrate-recognition component of the SCF (SKP1-CUL1-F-box protein)-type E3 ubiquitin ligase complex. Component of the nexin-dynein regulatory complex (N-DRC), a key regulator of ciliary/flagellar motility which maintains the alignment and integrity of the distal axoneme and regulates microtubule sliding in motile axonemes. Specifically targets CEP192 isoform 3 for ubiquitin-mediated proteolysis and thereby acts as a regulator of microtubule nucleation activity.</text>
</comment>
<dbReference type="Proteomes" id="UP000526942">
    <property type="component" value="Unassembled WGS sequence"/>
</dbReference>
<comment type="similarity">
    <text evidence="12">Belongs to the DRC6 family.</text>
</comment>
<comment type="caution">
    <text evidence="18">The sequence shown here is derived from an EMBL/GenBank/DDBJ whole genome shotgun (WGS) entry which is preliminary data.</text>
</comment>
<dbReference type="PANTHER" id="PTHR13318">
    <property type="entry name" value="PARTNER OF PAIRED, ISOFORM B-RELATED"/>
    <property type="match status" value="1"/>
</dbReference>
<evidence type="ECO:0000256" key="7">
    <source>
        <dbReference type="ARBA" id="ARBA00022846"/>
    </source>
</evidence>
<evidence type="ECO:0000256" key="1">
    <source>
        <dbReference type="ARBA" id="ARBA00004300"/>
    </source>
</evidence>
<proteinExistence type="inferred from homology"/>
<dbReference type="EMBL" id="VXAM01000618">
    <property type="protein sequence ID" value="NXJ96602.1"/>
    <property type="molecule type" value="Genomic_DNA"/>
</dbReference>
<dbReference type="Pfam" id="PF25372">
    <property type="entry name" value="DUF7885"/>
    <property type="match status" value="2"/>
</dbReference>
<dbReference type="Gene3D" id="3.80.10.10">
    <property type="entry name" value="Ribonuclease Inhibitor"/>
    <property type="match status" value="3"/>
</dbReference>
<evidence type="ECO:0000256" key="8">
    <source>
        <dbReference type="ARBA" id="ARBA00023069"/>
    </source>
</evidence>
<dbReference type="PANTHER" id="PTHR13318:SF19">
    <property type="entry name" value="F-BOX_LRR-REPEAT PROTEIN 5"/>
    <property type="match status" value="1"/>
</dbReference>
<keyword evidence="19" id="KW-1185">Reference proteome</keyword>
<evidence type="ECO:0000256" key="10">
    <source>
        <dbReference type="ARBA" id="ARBA00023273"/>
    </source>
</evidence>
<dbReference type="CDD" id="cd22124">
    <property type="entry name" value="F-box_FBXL13"/>
    <property type="match status" value="1"/>
</dbReference>
<dbReference type="InterPro" id="IPR001810">
    <property type="entry name" value="F-box_dom"/>
</dbReference>
<dbReference type="FunFam" id="3.80.10.10:FF:000291">
    <property type="entry name" value="F-box and leucine rich repeat protein 13"/>
    <property type="match status" value="1"/>
</dbReference>
<evidence type="ECO:0000256" key="16">
    <source>
        <dbReference type="ARBA" id="ARBA00083659"/>
    </source>
</evidence>
<dbReference type="GO" id="GO:0031146">
    <property type="term" value="P:SCF-dependent proteasomal ubiquitin-dependent protein catabolic process"/>
    <property type="evidence" value="ECO:0007669"/>
    <property type="project" value="TreeGrafter"/>
</dbReference>